<feature type="transmembrane region" description="Helical" evidence="8">
    <location>
        <begin position="252"/>
        <end position="272"/>
    </location>
</feature>
<sequence length="306" mass="33167">MALILMKQIIVLFLMMGCGLVVVKLGMLKVEDSKALSVITLYLLLPSVVIHSFDIEYTPEVMSGFLLALAAALVFHGILFVICTVLSSIFHLGAVEKCSLIYTNAGNIIMPLAAALLGEEWQIYATAFLAVQMTILFSHGQSVMEGKPGINWKKIVTNPNMIAVVAGLVLFLTPLQLPDVLADTMTSMARAVGPVSMIMLGMALADIEWKKLFTGKRVYGMVLARMVLLPLVAVIFLRTWGTLSSVPDSRSILLVTLLAAITPTAATITQMAQLYNQDAAYASAINVMTTVVCVVTMPLMVMLYMM</sequence>
<evidence type="ECO:0000256" key="3">
    <source>
        <dbReference type="ARBA" id="ARBA00022448"/>
    </source>
</evidence>
<keyword evidence="10" id="KW-1185">Reference proteome</keyword>
<dbReference type="PANTHER" id="PTHR36838">
    <property type="entry name" value="AUXIN EFFLUX CARRIER FAMILY PROTEIN"/>
    <property type="match status" value="1"/>
</dbReference>
<dbReference type="PANTHER" id="PTHR36838:SF1">
    <property type="entry name" value="SLR1864 PROTEIN"/>
    <property type="match status" value="1"/>
</dbReference>
<gene>
    <name evidence="9" type="ORF">WMO62_15600</name>
</gene>
<feature type="transmembrane region" description="Helical" evidence="8">
    <location>
        <begin position="65"/>
        <end position="87"/>
    </location>
</feature>
<feature type="transmembrane region" description="Helical" evidence="8">
    <location>
        <begin position="187"/>
        <end position="207"/>
    </location>
</feature>
<keyword evidence="4" id="KW-1003">Cell membrane</keyword>
<protein>
    <submittedName>
        <fullName evidence="9">AEC family transporter</fullName>
    </submittedName>
</protein>
<feature type="transmembrane region" description="Helical" evidence="8">
    <location>
        <begin position="284"/>
        <end position="305"/>
    </location>
</feature>
<keyword evidence="6 8" id="KW-1133">Transmembrane helix</keyword>
<evidence type="ECO:0000256" key="2">
    <source>
        <dbReference type="ARBA" id="ARBA00010145"/>
    </source>
</evidence>
<accession>A0ABV1I4W9</accession>
<comment type="similarity">
    <text evidence="2">Belongs to the auxin efflux carrier (TC 2.A.69) family.</text>
</comment>
<name>A0ABV1I4W9_9FIRM</name>
<keyword evidence="7 8" id="KW-0472">Membrane</keyword>
<dbReference type="InterPro" id="IPR004776">
    <property type="entry name" value="Mem_transp_PIN-like"/>
</dbReference>
<comment type="caution">
    <text evidence="9">The sequence shown here is derived from an EMBL/GenBank/DDBJ whole genome shotgun (WGS) entry which is preliminary data.</text>
</comment>
<evidence type="ECO:0000256" key="7">
    <source>
        <dbReference type="ARBA" id="ARBA00023136"/>
    </source>
</evidence>
<evidence type="ECO:0000256" key="1">
    <source>
        <dbReference type="ARBA" id="ARBA00004651"/>
    </source>
</evidence>
<feature type="transmembrane region" description="Helical" evidence="8">
    <location>
        <begin position="155"/>
        <end position="175"/>
    </location>
</feature>
<evidence type="ECO:0000313" key="10">
    <source>
        <dbReference type="Proteomes" id="UP001470288"/>
    </source>
</evidence>
<feature type="transmembrane region" description="Helical" evidence="8">
    <location>
        <begin position="99"/>
        <end position="117"/>
    </location>
</feature>
<dbReference type="InterPro" id="IPR038770">
    <property type="entry name" value="Na+/solute_symporter_sf"/>
</dbReference>
<comment type="subcellular location">
    <subcellularLocation>
        <location evidence="1">Cell membrane</location>
        <topology evidence="1">Multi-pass membrane protein</topology>
    </subcellularLocation>
</comment>
<feature type="transmembrane region" description="Helical" evidence="8">
    <location>
        <begin position="219"/>
        <end position="240"/>
    </location>
</feature>
<feature type="transmembrane region" description="Helical" evidence="8">
    <location>
        <begin position="6"/>
        <end position="23"/>
    </location>
</feature>
<organism evidence="9 10">
    <name type="scientific">Hominiventricola aquisgranensis</name>
    <dbReference type="NCBI Taxonomy" id="3133164"/>
    <lineage>
        <taxon>Bacteria</taxon>
        <taxon>Bacillati</taxon>
        <taxon>Bacillota</taxon>
        <taxon>Clostridia</taxon>
        <taxon>Lachnospirales</taxon>
        <taxon>Lachnospiraceae</taxon>
        <taxon>Hominiventricola</taxon>
    </lineage>
</organism>
<dbReference type="Gene3D" id="1.20.1530.20">
    <property type="match status" value="1"/>
</dbReference>
<evidence type="ECO:0000256" key="4">
    <source>
        <dbReference type="ARBA" id="ARBA00022475"/>
    </source>
</evidence>
<evidence type="ECO:0000313" key="9">
    <source>
        <dbReference type="EMBL" id="MEQ2580227.1"/>
    </source>
</evidence>
<keyword evidence="5 8" id="KW-0812">Transmembrane</keyword>
<dbReference type="PROSITE" id="PS51257">
    <property type="entry name" value="PROKAR_LIPOPROTEIN"/>
    <property type="match status" value="1"/>
</dbReference>
<proteinExistence type="inferred from homology"/>
<reference evidence="9 10" key="1">
    <citation type="submission" date="2024-03" db="EMBL/GenBank/DDBJ databases">
        <title>Human intestinal bacterial collection.</title>
        <authorList>
            <person name="Pauvert C."/>
            <person name="Hitch T.C.A."/>
            <person name="Clavel T."/>
        </authorList>
    </citation>
    <scope>NUCLEOTIDE SEQUENCE [LARGE SCALE GENOMIC DNA]</scope>
    <source>
        <strain evidence="9 10">CLA-AA-H78B</strain>
    </source>
</reference>
<evidence type="ECO:0000256" key="6">
    <source>
        <dbReference type="ARBA" id="ARBA00022989"/>
    </source>
</evidence>
<evidence type="ECO:0000256" key="8">
    <source>
        <dbReference type="SAM" id="Phobius"/>
    </source>
</evidence>
<dbReference type="RefSeq" id="WP_349145254.1">
    <property type="nucleotide sequence ID" value="NZ_JBBMFC010000060.1"/>
</dbReference>
<dbReference type="Proteomes" id="UP001470288">
    <property type="component" value="Unassembled WGS sequence"/>
</dbReference>
<evidence type="ECO:0000256" key="5">
    <source>
        <dbReference type="ARBA" id="ARBA00022692"/>
    </source>
</evidence>
<feature type="transmembrane region" description="Helical" evidence="8">
    <location>
        <begin position="35"/>
        <end position="53"/>
    </location>
</feature>
<dbReference type="EMBL" id="JBBMFC010000060">
    <property type="protein sequence ID" value="MEQ2580227.1"/>
    <property type="molecule type" value="Genomic_DNA"/>
</dbReference>
<dbReference type="Pfam" id="PF03547">
    <property type="entry name" value="Mem_trans"/>
    <property type="match status" value="2"/>
</dbReference>
<feature type="transmembrane region" description="Helical" evidence="8">
    <location>
        <begin position="123"/>
        <end position="143"/>
    </location>
</feature>
<keyword evidence="3" id="KW-0813">Transport</keyword>